<organism evidence="1 2">
    <name type="scientific">Guillardia theta</name>
    <name type="common">Cryptophyte</name>
    <name type="synonym">Cryptomonas phi</name>
    <dbReference type="NCBI Taxonomy" id="55529"/>
    <lineage>
        <taxon>Eukaryota</taxon>
        <taxon>Cryptophyceae</taxon>
        <taxon>Pyrenomonadales</taxon>
        <taxon>Geminigeraceae</taxon>
        <taxon>Guillardia</taxon>
    </lineage>
</organism>
<dbReference type="GeneID" id="857386"/>
<gene>
    <name evidence="1" type="primary">orf370</name>
</gene>
<dbReference type="AlphaFoldDB" id="Q98RP7"/>
<proteinExistence type="predicted"/>
<sequence>MIKDNTSNFEKRKSEDFKEDYISSLDQKKINKIETQYYFEKVQKCTKYNIMDYDYIKINESMSNCIRLFDISTETKNCLNIYEINKINKINRVHKKTIHFNSQIVHMSVLNDYNLSTNENCLFSTIFKKKNFSIFQFFDDLEFGKIFSIKTVGKIYNALSYKSILKFDNKVVNFNPFNNNLLFFDHKNLEFNSIELKKGKIFKKKIKSKIVNFELKYSLSTEFLYHDSKKIFYDDFRQRNTPLIIDYCERMNKVQYYSDTKLLLVFEEHALKIIDIRFPSNKNIIFYKSISYDHVKYIKINISRNKIILCNSNSINIIDLSDTNNPKEKSINIKGLCFNPKVQWAYHNNRESLLFFDLNTEKKKLKFYSI</sequence>
<dbReference type="Proteomes" id="UP000242167">
    <property type="component" value="Nucleomorph 1"/>
</dbReference>
<dbReference type="EMBL" id="AF165818">
    <property type="protein sequence ID" value="AAK39899.1"/>
    <property type="molecule type" value="Genomic_DNA"/>
</dbReference>
<dbReference type="RefSeq" id="XP_001713604.1">
    <property type="nucleotide sequence ID" value="XM_001713552.1"/>
</dbReference>
<evidence type="ECO:0000313" key="1">
    <source>
        <dbReference type="EMBL" id="AAK39899.1"/>
    </source>
</evidence>
<reference evidence="1 2" key="1">
    <citation type="journal article" date="2001" name="Nature">
        <title>The highly reduced genome of an enslaved algal nucleus.</title>
        <authorList>
            <person name="Douglas S."/>
            <person name="Zauner S."/>
            <person name="Fraunholz M."/>
            <person name="Beaton M."/>
            <person name="Penny S."/>
            <person name="Deng L."/>
            <person name="Wu X."/>
            <person name="Reith M."/>
            <person name="Cavalier-Smith T."/>
            <person name="Maier U."/>
        </authorList>
    </citation>
    <scope>NUCLEOTIDE SEQUENCE [LARGE SCALE GENOMIC DNA]</scope>
</reference>
<keyword evidence="1" id="KW-0542">Nucleomorph</keyword>
<dbReference type="PIR" id="D90096">
    <property type="entry name" value="D90096"/>
</dbReference>
<geneLocation type="nucleomorph" evidence="1"/>
<evidence type="ECO:0000313" key="2">
    <source>
        <dbReference type="Proteomes" id="UP000242167"/>
    </source>
</evidence>
<accession>Q98RP7</accession>
<name>Q98RP7_GUITH</name>
<protein>
    <submittedName>
        <fullName evidence="1">Uncharacterized protein</fullName>
    </submittedName>
</protein>